<feature type="domain" description="Retrotransposon gag" evidence="2">
    <location>
        <begin position="67"/>
        <end position="107"/>
    </location>
</feature>
<accession>A0A2K3MHF2</accession>
<sequence length="113" mass="13609">MWRRSYLLTLLLERFCTLAKESSSFLRENQFDGRAHKDPWDHQTQFSETCQIQKVPQGITEGQKKLRLFTFSLTGTAKEWIQCLPSGTIQTWKELEDKFLERFFTHNQFRDFR</sequence>
<protein>
    <submittedName>
        <fullName evidence="3">Putative athila retroelement ORF1 protein</fullName>
    </submittedName>
</protein>
<evidence type="ECO:0000313" key="4">
    <source>
        <dbReference type="Proteomes" id="UP000236291"/>
    </source>
</evidence>
<feature type="signal peptide" evidence="1">
    <location>
        <begin position="1"/>
        <end position="19"/>
    </location>
</feature>
<keyword evidence="1" id="KW-0732">Signal</keyword>
<name>A0A2K3MHF2_TRIPR</name>
<evidence type="ECO:0000259" key="2">
    <source>
        <dbReference type="Pfam" id="PF03732"/>
    </source>
</evidence>
<reference evidence="3 4" key="2">
    <citation type="journal article" date="2017" name="Front. Plant Sci.">
        <title>Gene Classification and Mining of Molecular Markers Useful in Red Clover (Trifolium pratense) Breeding.</title>
        <authorList>
            <person name="Istvanek J."/>
            <person name="Dluhosova J."/>
            <person name="Dluhos P."/>
            <person name="Patkova L."/>
            <person name="Nedelnik J."/>
            <person name="Repkova J."/>
        </authorList>
    </citation>
    <scope>NUCLEOTIDE SEQUENCE [LARGE SCALE GENOMIC DNA]</scope>
    <source>
        <strain evidence="4">cv. Tatra</strain>
        <tissue evidence="3">Young leaves</tissue>
    </source>
</reference>
<proteinExistence type="predicted"/>
<gene>
    <name evidence="3" type="ORF">L195_g046353</name>
</gene>
<dbReference type="PANTHER" id="PTHR33223:SF11">
    <property type="entry name" value="ELEMENT PROTEIN, PUTATIVE-RELATED"/>
    <property type="match status" value="1"/>
</dbReference>
<dbReference type="InterPro" id="IPR005162">
    <property type="entry name" value="Retrotrans_gag_dom"/>
</dbReference>
<dbReference type="EMBL" id="ASHM01062186">
    <property type="protein sequence ID" value="PNX90230.1"/>
    <property type="molecule type" value="Genomic_DNA"/>
</dbReference>
<dbReference type="AlphaFoldDB" id="A0A2K3MHF2"/>
<feature type="chain" id="PRO_5014436580" evidence="1">
    <location>
        <begin position="20"/>
        <end position="113"/>
    </location>
</feature>
<dbReference type="Pfam" id="PF03732">
    <property type="entry name" value="Retrotrans_gag"/>
    <property type="match status" value="1"/>
</dbReference>
<evidence type="ECO:0000256" key="1">
    <source>
        <dbReference type="SAM" id="SignalP"/>
    </source>
</evidence>
<organism evidence="3 4">
    <name type="scientific">Trifolium pratense</name>
    <name type="common">Red clover</name>
    <dbReference type="NCBI Taxonomy" id="57577"/>
    <lineage>
        <taxon>Eukaryota</taxon>
        <taxon>Viridiplantae</taxon>
        <taxon>Streptophyta</taxon>
        <taxon>Embryophyta</taxon>
        <taxon>Tracheophyta</taxon>
        <taxon>Spermatophyta</taxon>
        <taxon>Magnoliopsida</taxon>
        <taxon>eudicotyledons</taxon>
        <taxon>Gunneridae</taxon>
        <taxon>Pentapetalae</taxon>
        <taxon>rosids</taxon>
        <taxon>fabids</taxon>
        <taxon>Fabales</taxon>
        <taxon>Fabaceae</taxon>
        <taxon>Papilionoideae</taxon>
        <taxon>50 kb inversion clade</taxon>
        <taxon>NPAAA clade</taxon>
        <taxon>Hologalegina</taxon>
        <taxon>IRL clade</taxon>
        <taxon>Trifolieae</taxon>
        <taxon>Trifolium</taxon>
    </lineage>
</organism>
<reference evidence="3 4" key="1">
    <citation type="journal article" date="2014" name="Am. J. Bot.">
        <title>Genome assembly and annotation for red clover (Trifolium pratense; Fabaceae).</title>
        <authorList>
            <person name="Istvanek J."/>
            <person name="Jaros M."/>
            <person name="Krenek A."/>
            <person name="Repkova J."/>
        </authorList>
    </citation>
    <scope>NUCLEOTIDE SEQUENCE [LARGE SCALE GENOMIC DNA]</scope>
    <source>
        <strain evidence="4">cv. Tatra</strain>
        <tissue evidence="3">Young leaves</tissue>
    </source>
</reference>
<dbReference type="Proteomes" id="UP000236291">
    <property type="component" value="Unassembled WGS sequence"/>
</dbReference>
<comment type="caution">
    <text evidence="3">The sequence shown here is derived from an EMBL/GenBank/DDBJ whole genome shotgun (WGS) entry which is preliminary data.</text>
</comment>
<evidence type="ECO:0000313" key="3">
    <source>
        <dbReference type="EMBL" id="PNX90230.1"/>
    </source>
</evidence>
<dbReference type="PANTHER" id="PTHR33223">
    <property type="entry name" value="CCHC-TYPE DOMAIN-CONTAINING PROTEIN"/>
    <property type="match status" value="1"/>
</dbReference>